<protein>
    <recommendedName>
        <fullName evidence="2">DUF5658 domain-containing protein</fullName>
    </recommendedName>
</protein>
<comment type="caution">
    <text evidence="3">The sequence shown here is derived from an EMBL/GenBank/DDBJ whole genome shotgun (WGS) entry which is preliminary data.</text>
</comment>
<gene>
    <name evidence="3" type="ORF">DP106_12600</name>
</gene>
<sequence>MALPAVDLRWWLLAVLCYGVGDYATTVVAVRRYAVVEANPVVSRLLSRQPGPIGFAVLKLATLAATFAGYLVIADSPIAIGIPIVVAAIGALVTLSNLRAIIRSRRITANSH</sequence>
<feature type="transmembrane region" description="Helical" evidence="1">
    <location>
        <begin position="78"/>
        <end position="98"/>
    </location>
</feature>
<keyword evidence="4" id="KW-1185">Reference proteome</keyword>
<keyword evidence="1" id="KW-0812">Transmembrane</keyword>
<evidence type="ECO:0000259" key="2">
    <source>
        <dbReference type="Pfam" id="PF18902"/>
    </source>
</evidence>
<evidence type="ECO:0000313" key="4">
    <source>
        <dbReference type="Proteomes" id="UP000281564"/>
    </source>
</evidence>
<feature type="transmembrane region" description="Helical" evidence="1">
    <location>
        <begin position="51"/>
        <end position="72"/>
    </location>
</feature>
<keyword evidence="1" id="KW-0472">Membrane</keyword>
<dbReference type="InterPro" id="IPR043717">
    <property type="entry name" value="DUF5658"/>
</dbReference>
<feature type="transmembrane region" description="Helical" evidence="1">
    <location>
        <begin position="12"/>
        <end position="30"/>
    </location>
</feature>
<accession>A0A3A6Q2T5</accession>
<evidence type="ECO:0000313" key="3">
    <source>
        <dbReference type="EMBL" id="RJX48245.1"/>
    </source>
</evidence>
<name>A0A3A6Q2T5_9EURY</name>
<dbReference type="OrthoDB" id="270892at2157"/>
<dbReference type="AlphaFoldDB" id="A0A3A6Q2T5"/>
<dbReference type="RefSeq" id="WP_120085822.1">
    <property type="nucleotide sequence ID" value="NZ_QMDW01000023.1"/>
</dbReference>
<reference evidence="3 4" key="1">
    <citation type="submission" date="2018-06" db="EMBL/GenBank/DDBJ databases">
        <title>Halonotius sp. F13-13 a new haloarchaeeon isolated from a solar saltern from Isla Cristina, Huelva, Spain.</title>
        <authorList>
            <person name="Duran-Viseras A."/>
            <person name="Sanchez-Porro C."/>
            <person name="Ventosa A."/>
        </authorList>
    </citation>
    <scope>NUCLEOTIDE SEQUENCE [LARGE SCALE GENOMIC DNA]</scope>
    <source>
        <strain evidence="3 4">CECT 7525</strain>
    </source>
</reference>
<dbReference type="Proteomes" id="UP000281564">
    <property type="component" value="Unassembled WGS sequence"/>
</dbReference>
<evidence type="ECO:0000256" key="1">
    <source>
        <dbReference type="SAM" id="Phobius"/>
    </source>
</evidence>
<dbReference type="EMBL" id="QMDW01000023">
    <property type="protein sequence ID" value="RJX48245.1"/>
    <property type="molecule type" value="Genomic_DNA"/>
</dbReference>
<dbReference type="Pfam" id="PF18902">
    <property type="entry name" value="DUF5658"/>
    <property type="match status" value="1"/>
</dbReference>
<keyword evidence="1" id="KW-1133">Transmembrane helix</keyword>
<organism evidence="3 4">
    <name type="scientific">Halonotius pteroides</name>
    <dbReference type="NCBI Taxonomy" id="268735"/>
    <lineage>
        <taxon>Archaea</taxon>
        <taxon>Methanobacteriati</taxon>
        <taxon>Methanobacteriota</taxon>
        <taxon>Stenosarchaea group</taxon>
        <taxon>Halobacteria</taxon>
        <taxon>Halobacteriales</taxon>
        <taxon>Haloferacaceae</taxon>
        <taxon>Halonotius</taxon>
    </lineage>
</organism>
<proteinExistence type="predicted"/>
<feature type="domain" description="DUF5658" evidence="2">
    <location>
        <begin position="14"/>
        <end position="102"/>
    </location>
</feature>